<comment type="subcellular location">
    <subcellularLocation>
        <location evidence="1">Membrane</location>
        <topology evidence="1">Peripheral membrane protein</topology>
    </subcellularLocation>
</comment>
<organism evidence="8 9">
    <name type="scientific">Euplotes crassus</name>
    <dbReference type="NCBI Taxonomy" id="5936"/>
    <lineage>
        <taxon>Eukaryota</taxon>
        <taxon>Sar</taxon>
        <taxon>Alveolata</taxon>
        <taxon>Ciliophora</taxon>
        <taxon>Intramacronucleata</taxon>
        <taxon>Spirotrichea</taxon>
        <taxon>Hypotrichia</taxon>
        <taxon>Euplotida</taxon>
        <taxon>Euplotidae</taxon>
        <taxon>Moneuplotes</taxon>
    </lineage>
</organism>
<evidence type="ECO:0000256" key="1">
    <source>
        <dbReference type="ARBA" id="ARBA00004170"/>
    </source>
</evidence>
<dbReference type="Proteomes" id="UP001295684">
    <property type="component" value="Unassembled WGS sequence"/>
</dbReference>
<dbReference type="AlphaFoldDB" id="A0AAD1XR11"/>
<dbReference type="GO" id="GO:0004722">
    <property type="term" value="F:protein serine/threonine phosphatase activity"/>
    <property type="evidence" value="ECO:0007669"/>
    <property type="project" value="InterPro"/>
</dbReference>
<keyword evidence="2" id="KW-0479">Metal-binding</keyword>
<keyword evidence="3 6" id="KW-0378">Hydrolase</keyword>
<evidence type="ECO:0000313" key="8">
    <source>
        <dbReference type="EMBL" id="CAI2377219.1"/>
    </source>
</evidence>
<keyword evidence="5" id="KW-0472">Membrane</keyword>
<feature type="domain" description="PPM-type phosphatase" evidence="7">
    <location>
        <begin position="35"/>
        <end position="284"/>
    </location>
</feature>
<dbReference type="SMART" id="SM00332">
    <property type="entry name" value="PP2Cc"/>
    <property type="match status" value="1"/>
</dbReference>
<dbReference type="InterPro" id="IPR015655">
    <property type="entry name" value="PP2C"/>
</dbReference>
<gene>
    <name evidence="8" type="ORF">ECRASSUSDP1_LOCUS18602</name>
</gene>
<dbReference type="GO" id="GO:0016020">
    <property type="term" value="C:membrane"/>
    <property type="evidence" value="ECO:0007669"/>
    <property type="project" value="UniProtKB-SubCell"/>
</dbReference>
<reference evidence="8" key="1">
    <citation type="submission" date="2023-07" db="EMBL/GenBank/DDBJ databases">
        <authorList>
            <consortium name="AG Swart"/>
            <person name="Singh M."/>
            <person name="Singh A."/>
            <person name="Seah K."/>
            <person name="Emmerich C."/>
        </authorList>
    </citation>
    <scope>NUCLEOTIDE SEQUENCE</scope>
    <source>
        <strain evidence="8">DP1</strain>
    </source>
</reference>
<name>A0AAD1XR11_EUPCR</name>
<accession>A0AAD1XR11</accession>
<keyword evidence="9" id="KW-1185">Reference proteome</keyword>
<sequence length="284" mass="31193">MEPSMFGAGLGWSTGVSSLVEDTGVYNKEASCCKEYAVNENANSKYRPYMEDTFCCDDNFAGDVTCGLFGVFDGHGGSTVSEYLKERFPDEIKSRIESESPSDLVAVIEETFEKIDDELKMMDSEACGSTACIGIIRMESGHKVLYIANVGDTRAVLSRNGVEERLSVDHKASEKSEHDRVIKEGGIIMNDRVGGTLVLTRAMGDFALKDSGVTCKPTIKKHFIRPFDRFVVIASDGVYDTMSDEDVVKMCDLEESTDKISKDIIVKALENGSQDNLCCCVIKL</sequence>
<comment type="caution">
    <text evidence="8">The sequence shown here is derived from an EMBL/GenBank/DDBJ whole genome shotgun (WGS) entry which is preliminary data.</text>
</comment>
<dbReference type="SUPFAM" id="SSF81606">
    <property type="entry name" value="PP2C-like"/>
    <property type="match status" value="1"/>
</dbReference>
<comment type="similarity">
    <text evidence="6">Belongs to the PP2C family.</text>
</comment>
<dbReference type="InterPro" id="IPR001932">
    <property type="entry name" value="PPM-type_phosphatase-like_dom"/>
</dbReference>
<dbReference type="PROSITE" id="PS51746">
    <property type="entry name" value="PPM_2"/>
    <property type="match status" value="1"/>
</dbReference>
<dbReference type="GO" id="GO:0046872">
    <property type="term" value="F:metal ion binding"/>
    <property type="evidence" value="ECO:0007669"/>
    <property type="project" value="UniProtKB-KW"/>
</dbReference>
<evidence type="ECO:0000256" key="2">
    <source>
        <dbReference type="ARBA" id="ARBA00022723"/>
    </source>
</evidence>
<dbReference type="EMBL" id="CAMPGE010018841">
    <property type="protein sequence ID" value="CAI2377219.1"/>
    <property type="molecule type" value="Genomic_DNA"/>
</dbReference>
<evidence type="ECO:0000256" key="6">
    <source>
        <dbReference type="RuleBase" id="RU003465"/>
    </source>
</evidence>
<evidence type="ECO:0000256" key="5">
    <source>
        <dbReference type="ARBA" id="ARBA00023136"/>
    </source>
</evidence>
<evidence type="ECO:0000256" key="4">
    <source>
        <dbReference type="ARBA" id="ARBA00022912"/>
    </source>
</evidence>
<dbReference type="PANTHER" id="PTHR47992">
    <property type="entry name" value="PROTEIN PHOSPHATASE"/>
    <property type="match status" value="1"/>
</dbReference>
<dbReference type="PROSITE" id="PS01032">
    <property type="entry name" value="PPM_1"/>
    <property type="match status" value="1"/>
</dbReference>
<dbReference type="InterPro" id="IPR036457">
    <property type="entry name" value="PPM-type-like_dom_sf"/>
</dbReference>
<evidence type="ECO:0000256" key="3">
    <source>
        <dbReference type="ARBA" id="ARBA00022801"/>
    </source>
</evidence>
<dbReference type="Gene3D" id="3.60.40.10">
    <property type="entry name" value="PPM-type phosphatase domain"/>
    <property type="match status" value="1"/>
</dbReference>
<dbReference type="InterPro" id="IPR000222">
    <property type="entry name" value="PP2C_BS"/>
</dbReference>
<dbReference type="Pfam" id="PF00481">
    <property type="entry name" value="PP2C"/>
    <property type="match status" value="1"/>
</dbReference>
<dbReference type="SMART" id="SM00331">
    <property type="entry name" value="PP2C_SIG"/>
    <property type="match status" value="1"/>
</dbReference>
<dbReference type="CDD" id="cd00143">
    <property type="entry name" value="PP2Cc"/>
    <property type="match status" value="1"/>
</dbReference>
<keyword evidence="4 6" id="KW-0904">Protein phosphatase</keyword>
<evidence type="ECO:0000313" key="9">
    <source>
        <dbReference type="Proteomes" id="UP001295684"/>
    </source>
</evidence>
<proteinExistence type="inferred from homology"/>
<protein>
    <recommendedName>
        <fullName evidence="7">PPM-type phosphatase domain-containing protein</fullName>
    </recommendedName>
</protein>
<evidence type="ECO:0000259" key="7">
    <source>
        <dbReference type="PROSITE" id="PS51746"/>
    </source>
</evidence>